<dbReference type="GO" id="GO:0005576">
    <property type="term" value="C:extracellular region"/>
    <property type="evidence" value="ECO:0007669"/>
    <property type="project" value="UniProtKB-SubCell"/>
</dbReference>
<dbReference type="OrthoDB" id="2673191at2759"/>
<dbReference type="Pfam" id="PF20147">
    <property type="entry name" value="Crinkler"/>
    <property type="match status" value="1"/>
</dbReference>
<name>A0A433D3Y0_9FUNG</name>
<feature type="domain" description="Crinkler effector protein N-terminal" evidence="4">
    <location>
        <begin position="4"/>
        <end position="100"/>
    </location>
</feature>
<keyword evidence="3" id="KW-0964">Secreted</keyword>
<gene>
    <name evidence="5" type="ORF">BC936DRAFT_148064</name>
</gene>
<evidence type="ECO:0000256" key="1">
    <source>
        <dbReference type="ARBA" id="ARBA00004340"/>
    </source>
</evidence>
<comment type="caution">
    <text evidence="5">The sequence shown here is derived from an EMBL/GenBank/DDBJ whole genome shotgun (WGS) entry which is preliminary data.</text>
</comment>
<proteinExistence type="predicted"/>
<evidence type="ECO:0000256" key="3">
    <source>
        <dbReference type="ARBA" id="ARBA00022525"/>
    </source>
</evidence>
<dbReference type="Proteomes" id="UP000268093">
    <property type="component" value="Unassembled WGS sequence"/>
</dbReference>
<keyword evidence="6" id="KW-1185">Reference proteome</keyword>
<evidence type="ECO:0000313" key="5">
    <source>
        <dbReference type="EMBL" id="RUP45521.1"/>
    </source>
</evidence>
<sequence>MNDIKLNCLTFGDPVDRIFPVKVAKTETVGVLRKLLKKEKDPFFNNIPADGLLLWLVSLPANDNALKNLSLENKLNPVDEIGEVIGDTSLNKKYVHIIVQLPKYYVPPSAMAPSTLSPSSIEDICV</sequence>
<reference evidence="5 6" key="1">
    <citation type="journal article" date="2018" name="New Phytol.">
        <title>Phylogenomics of Endogonaceae and evolution of mycorrhizas within Mucoromycota.</title>
        <authorList>
            <person name="Chang Y."/>
            <person name="Desiro A."/>
            <person name="Na H."/>
            <person name="Sandor L."/>
            <person name="Lipzen A."/>
            <person name="Clum A."/>
            <person name="Barry K."/>
            <person name="Grigoriev I.V."/>
            <person name="Martin F.M."/>
            <person name="Stajich J.E."/>
            <person name="Smith M.E."/>
            <person name="Bonito G."/>
            <person name="Spatafora J.W."/>
        </authorList>
    </citation>
    <scope>NUCLEOTIDE SEQUENCE [LARGE SCALE GENOMIC DNA]</scope>
    <source>
        <strain evidence="5 6">GMNB39</strain>
    </source>
</reference>
<dbReference type="EMBL" id="RBNI01007159">
    <property type="protein sequence ID" value="RUP45521.1"/>
    <property type="molecule type" value="Genomic_DNA"/>
</dbReference>
<evidence type="ECO:0000313" key="6">
    <source>
        <dbReference type="Proteomes" id="UP000268093"/>
    </source>
</evidence>
<dbReference type="GO" id="GO:0043657">
    <property type="term" value="C:host cell"/>
    <property type="evidence" value="ECO:0007669"/>
    <property type="project" value="UniProtKB-SubCell"/>
</dbReference>
<accession>A0A433D3Y0</accession>
<evidence type="ECO:0000259" key="4">
    <source>
        <dbReference type="Pfam" id="PF20147"/>
    </source>
</evidence>
<dbReference type="AlphaFoldDB" id="A0A433D3Y0"/>
<protein>
    <recommendedName>
        <fullName evidence="4">Crinkler effector protein N-terminal domain-containing protein</fullName>
    </recommendedName>
</protein>
<evidence type="ECO:0000256" key="2">
    <source>
        <dbReference type="ARBA" id="ARBA00004613"/>
    </source>
</evidence>
<comment type="subcellular location">
    <subcellularLocation>
        <location evidence="1">Host cell</location>
    </subcellularLocation>
    <subcellularLocation>
        <location evidence="2">Secreted</location>
    </subcellularLocation>
</comment>
<dbReference type="InterPro" id="IPR045379">
    <property type="entry name" value="Crinkler_N"/>
</dbReference>
<organism evidence="5 6">
    <name type="scientific">Jimgerdemannia flammicorona</name>
    <dbReference type="NCBI Taxonomy" id="994334"/>
    <lineage>
        <taxon>Eukaryota</taxon>
        <taxon>Fungi</taxon>
        <taxon>Fungi incertae sedis</taxon>
        <taxon>Mucoromycota</taxon>
        <taxon>Mucoromycotina</taxon>
        <taxon>Endogonomycetes</taxon>
        <taxon>Endogonales</taxon>
        <taxon>Endogonaceae</taxon>
        <taxon>Jimgerdemannia</taxon>
    </lineage>
</organism>